<reference evidence="2 3" key="1">
    <citation type="submission" date="2019-02" db="EMBL/GenBank/DDBJ databases">
        <title>Deep-cultivation of Planctomycetes and their phenomic and genomic characterization uncovers novel biology.</title>
        <authorList>
            <person name="Wiegand S."/>
            <person name="Jogler M."/>
            <person name="Boedeker C."/>
            <person name="Pinto D."/>
            <person name="Vollmers J."/>
            <person name="Rivas-Marin E."/>
            <person name="Kohn T."/>
            <person name="Peeters S.H."/>
            <person name="Heuer A."/>
            <person name="Rast P."/>
            <person name="Oberbeckmann S."/>
            <person name="Bunk B."/>
            <person name="Jeske O."/>
            <person name="Meyerdierks A."/>
            <person name="Storesund J.E."/>
            <person name="Kallscheuer N."/>
            <person name="Luecker S."/>
            <person name="Lage O.M."/>
            <person name="Pohl T."/>
            <person name="Merkel B.J."/>
            <person name="Hornburger P."/>
            <person name="Mueller R.-W."/>
            <person name="Bruemmer F."/>
            <person name="Labrenz M."/>
            <person name="Spormann A.M."/>
            <person name="Op Den Camp H."/>
            <person name="Overmann J."/>
            <person name="Amann R."/>
            <person name="Jetten M.S.M."/>
            <person name="Mascher T."/>
            <person name="Medema M.H."/>
            <person name="Devos D.P."/>
            <person name="Kaster A.-K."/>
            <person name="Ovreas L."/>
            <person name="Rohde M."/>
            <person name="Galperin M.Y."/>
            <person name="Jogler C."/>
        </authorList>
    </citation>
    <scope>NUCLEOTIDE SEQUENCE [LARGE SCALE GENOMIC DNA]</scope>
    <source>
        <strain evidence="2 3">Q31b</strain>
    </source>
</reference>
<gene>
    <name evidence="2" type="ORF">Q31b_41430</name>
</gene>
<evidence type="ECO:0000313" key="3">
    <source>
        <dbReference type="Proteomes" id="UP000315471"/>
    </source>
</evidence>
<accession>A0A5C6DUG3</accession>
<protein>
    <submittedName>
        <fullName evidence="2">Uncharacterized protein</fullName>
    </submittedName>
</protein>
<organism evidence="2 3">
    <name type="scientific">Novipirellula aureliae</name>
    <dbReference type="NCBI Taxonomy" id="2527966"/>
    <lineage>
        <taxon>Bacteria</taxon>
        <taxon>Pseudomonadati</taxon>
        <taxon>Planctomycetota</taxon>
        <taxon>Planctomycetia</taxon>
        <taxon>Pirellulales</taxon>
        <taxon>Pirellulaceae</taxon>
        <taxon>Novipirellula</taxon>
    </lineage>
</organism>
<dbReference type="Proteomes" id="UP000315471">
    <property type="component" value="Unassembled WGS sequence"/>
</dbReference>
<proteinExistence type="predicted"/>
<sequence length="176" mass="19549">MDDLRRQFLNAASLFDIPRSTFDIPSGVNLWPQRFEIPVHFWKWAFQHSKIPENEMRWTSNEASFSIKTPNCCRSAQRAKAFSRAKGRKGERAKGRKGERASGSPGFHRFTRLPESPKGYAFNQCGDYRSKTPKCSASFSAFGFSTMPRSVMMAVTSSAGVTSKAGFITSAASGTS</sequence>
<name>A0A5C6DUG3_9BACT</name>
<feature type="compositionally biased region" description="Basic and acidic residues" evidence="1">
    <location>
        <begin position="88"/>
        <end position="100"/>
    </location>
</feature>
<evidence type="ECO:0000256" key="1">
    <source>
        <dbReference type="SAM" id="MobiDB-lite"/>
    </source>
</evidence>
<dbReference type="EMBL" id="SJPY01000006">
    <property type="protein sequence ID" value="TWU39061.1"/>
    <property type="molecule type" value="Genomic_DNA"/>
</dbReference>
<keyword evidence="3" id="KW-1185">Reference proteome</keyword>
<evidence type="ECO:0000313" key="2">
    <source>
        <dbReference type="EMBL" id="TWU39061.1"/>
    </source>
</evidence>
<feature type="region of interest" description="Disordered" evidence="1">
    <location>
        <begin position="82"/>
        <end position="109"/>
    </location>
</feature>
<comment type="caution">
    <text evidence="2">The sequence shown here is derived from an EMBL/GenBank/DDBJ whole genome shotgun (WGS) entry which is preliminary data.</text>
</comment>
<dbReference type="AlphaFoldDB" id="A0A5C6DUG3"/>